<evidence type="ECO:0000256" key="1">
    <source>
        <dbReference type="ARBA" id="ARBA00004613"/>
    </source>
</evidence>
<sequence>MTHYELLTKWFPHGRLVSEDEGRPMPYGSWQTCHSLTPFAASSDTTAQSQDQRQQIRMRVDLVVVCVAAVALSLPALSTSDPLYVMSAPSILRVGTPERVFVEAQDYAGGDMSVKVTVMDYPKKKTELVTKSVTLSQANQYMLLVDLTVPGGNDVFDEDDTVNQYVYLLAQFPGQLLERVVLVSFQSGYIFVQTDKTIYTPSSTVMYRVFSLSSAMQPEESGISVEIMTPDGITISKEVFFPSRGVMSGQHKLPEVVSLGTWQVVTRYQSTPQKNFTAEFEVKEYVLPSFEVSLATEKPFFYVNDAEMTVNIVARYLYKKDVKGVAFVAFGVLTKENEKRSLASALQRVEICEGKGKVVLRKEHITQTFPNINELVGSSLYVSVSVLTETGSEMVETEKRGIQIVKSPYTVHFKKMAKYFKPGMPFDVSVFVSNPDGSPAGNIDVEVKSGAEVVTGTTRPNGMARVTINTQLGTRHLLLSVVTKDKRLQDNQQTQKSLTIESYESHLNSGNYLHISISAAELAVGNEFKTTFNLNGRSSTQNQDLTYLIISKGHLVHAERIKRQGLPVVSVFLTVTKDMVPSFRIVAYYHVGSSEVVSDSVWVDVKDTCMGSLKVEGSHPSATYSPRQQFSLKITGDPGARVGLVAVDKGVFVLNNKHRLTQTKIWDVVEKHDTACTPGSGQDSMWVFYDAGLIFDSNTAGKTPERTGITCTRPPPKVIKVKVRRPVQARFEIVAYSRVKFESNVETKQSLPLEVEVKDTASPTNVDEEEDEFYIESEEIVSRSKFPESWLWDEEDLPDCPPNNNQCTSTSMTKTRFMEDSITSWQVMSIGISKTHGICVADPYEMVVKKDFFIDLKLPYSAVRNEQIEIKAILYNYINMKMKVRVELLETPNVCSVATKKTKYRTTVEMDPMTSRAVPFVIIPMELGKHTIEVKAAVYDEVITDGVKKNLLVVAEGLRSEMQVAKVVLNPSKHGGIQIEDIVNQIPLKQVPGTPANTFFTVSASQISQTIEKAITGDSLGSLIVQPRGCGEQNMITMTLPLIATHYLDTTAQWEKVGLEKRATAVKYIKMGYQQELAFRKPDGAFAVWADKPGSAWLTAYVAKVFSMASDIISIEEKVICEALKWLVLNSQQPDGIFKETFNVYHGEMVGDVRGNDADASMTAFVLIAMQEGSKYCSKTVTSLPGSMTKATEYLEGRLKTLTNPYAVTMVSYALANANKVNQEVLFKHAFEDRSHWRVRSNHFFSLEATAYALLALLKAGEFEKAGPIVSWLNEQQFYGGGYGSTQSTIMVFQAVAEYSSQVRQQERSLEVAIQVSGRSAPIRWTIDNSNAYVTRSDKMDLSQNLQVNATGTGEATLSVMTIYYAMPEEVTAECKTFDLKVKLDKQDSVTYEGAKESYQLTIDVLYLSQERHSTMSILDISILTGFVVDETDLTKLSTGPDRFIQKFEMDKMLSEKGSLILYLDQVSRTTPGRVSFRMHKVMEVGLLQPAAVTVYEYLDMDNRCVKFYHPVKNAGELNRICQEDLCHCAEEGCCVKKAGVVQTADRAVAACEHGMDYVYKVTVERMDLTHHTDVYHLKVNQVVKEGSDFGVEGQTREFIAHPNCREKVGLQEGKTYLIMGHRQDVMKAGSSFKYLLGHATWLEYWPTQVEGQSPQYANALVGIESLAHELSVYGCTL</sequence>
<dbReference type="InterPro" id="IPR008930">
    <property type="entry name" value="Terpenoid_cyclase/PrenylTrfase"/>
</dbReference>
<dbReference type="InterPro" id="IPR019742">
    <property type="entry name" value="MacrogloblnA2_CS"/>
</dbReference>
<keyword evidence="2" id="KW-0964">Secreted</keyword>
<evidence type="ECO:0000256" key="5">
    <source>
        <dbReference type="SAM" id="Phobius"/>
    </source>
</evidence>
<dbReference type="Gene3D" id="2.60.40.690">
    <property type="entry name" value="Alpha-macroglobulin, receptor-binding domain"/>
    <property type="match status" value="1"/>
</dbReference>
<name>A0ABD1JI24_9TELE</name>
<dbReference type="SMART" id="SM01359">
    <property type="entry name" value="A2M_N_2"/>
    <property type="match status" value="1"/>
</dbReference>
<keyword evidence="5" id="KW-0812">Transmembrane</keyword>
<dbReference type="InterPro" id="IPR040839">
    <property type="entry name" value="MG4"/>
</dbReference>
<feature type="transmembrane region" description="Helical" evidence="5">
    <location>
        <begin position="60"/>
        <end position="77"/>
    </location>
</feature>
<dbReference type="PROSITE" id="PS50189">
    <property type="entry name" value="NTR"/>
    <property type="match status" value="1"/>
</dbReference>
<dbReference type="InterPro" id="IPR009048">
    <property type="entry name" value="A-macroglobulin_rcpt-bd"/>
</dbReference>
<dbReference type="Gene3D" id="2.20.130.20">
    <property type="match status" value="1"/>
</dbReference>
<dbReference type="InterPro" id="IPR018933">
    <property type="entry name" value="Netrin_module_non-TIMP"/>
</dbReference>
<dbReference type="GO" id="GO:0005576">
    <property type="term" value="C:extracellular region"/>
    <property type="evidence" value="ECO:0007669"/>
    <property type="project" value="UniProtKB-SubCell"/>
</dbReference>
<dbReference type="Pfam" id="PF01835">
    <property type="entry name" value="MG2"/>
    <property type="match status" value="1"/>
</dbReference>
<dbReference type="InterPro" id="IPR002890">
    <property type="entry name" value="MG2"/>
</dbReference>
<dbReference type="InterPro" id="IPR050473">
    <property type="entry name" value="A2M/Complement_sys"/>
</dbReference>
<dbReference type="InterPro" id="IPR011626">
    <property type="entry name" value="Alpha-macroglobulin_TED"/>
</dbReference>
<dbReference type="Gene3D" id="2.60.40.1930">
    <property type="match status" value="3"/>
</dbReference>
<dbReference type="Pfam" id="PF07703">
    <property type="entry name" value="A2M_BRD"/>
    <property type="match status" value="1"/>
</dbReference>
<evidence type="ECO:0000259" key="6">
    <source>
        <dbReference type="PROSITE" id="PS50189"/>
    </source>
</evidence>
<keyword evidence="4" id="KW-1015">Disulfide bond</keyword>
<dbReference type="InterPro" id="IPR013783">
    <property type="entry name" value="Ig-like_fold"/>
</dbReference>
<evidence type="ECO:0000256" key="3">
    <source>
        <dbReference type="ARBA" id="ARBA00022966"/>
    </source>
</evidence>
<keyword evidence="3" id="KW-0882">Thioester bond</keyword>
<dbReference type="Gene3D" id="6.20.50.160">
    <property type="match status" value="1"/>
</dbReference>
<dbReference type="SUPFAM" id="SSF49410">
    <property type="entry name" value="Alpha-macroglobulin receptor domain"/>
    <property type="match status" value="1"/>
</dbReference>
<evidence type="ECO:0000313" key="8">
    <source>
        <dbReference type="Proteomes" id="UP001591681"/>
    </source>
</evidence>
<dbReference type="InterPro" id="IPR047565">
    <property type="entry name" value="Alpha-macroglob_thiol-ester_cl"/>
</dbReference>
<dbReference type="InterPro" id="IPR036595">
    <property type="entry name" value="A-macroglobulin_rcpt-bd_sf"/>
</dbReference>
<gene>
    <name evidence="7" type="ORF">ACEWY4_017364</name>
</gene>
<dbReference type="FunFam" id="2.60.40.1940:FF:000001">
    <property type="entry name" value="Complement component C3"/>
    <property type="match status" value="1"/>
</dbReference>
<dbReference type="Gene3D" id="2.40.50.120">
    <property type="match status" value="1"/>
</dbReference>
<protein>
    <recommendedName>
        <fullName evidence="6">NTR domain-containing protein</fullName>
    </recommendedName>
</protein>
<dbReference type="Pfam" id="PF07677">
    <property type="entry name" value="A2M_recep"/>
    <property type="match status" value="1"/>
</dbReference>
<dbReference type="Pfam" id="PF17791">
    <property type="entry name" value="MG3"/>
    <property type="match status" value="1"/>
</dbReference>
<dbReference type="InterPro" id="IPR041555">
    <property type="entry name" value="MG3"/>
</dbReference>
<dbReference type="Gene3D" id="1.50.10.20">
    <property type="match status" value="1"/>
</dbReference>
<dbReference type="InterPro" id="IPR011625">
    <property type="entry name" value="A2M_N_BRD"/>
</dbReference>
<dbReference type="Pfam" id="PF00207">
    <property type="entry name" value="A2M"/>
    <property type="match status" value="1"/>
</dbReference>
<evidence type="ECO:0000313" key="7">
    <source>
        <dbReference type="EMBL" id="KAL2086305.1"/>
    </source>
</evidence>
<dbReference type="Pfam" id="PF01759">
    <property type="entry name" value="NTR"/>
    <property type="match status" value="1"/>
</dbReference>
<dbReference type="Proteomes" id="UP001591681">
    <property type="component" value="Unassembled WGS sequence"/>
</dbReference>
<evidence type="ECO:0000256" key="4">
    <source>
        <dbReference type="ARBA" id="ARBA00023157"/>
    </source>
</evidence>
<dbReference type="Pfam" id="PF07678">
    <property type="entry name" value="TED_complement"/>
    <property type="match status" value="1"/>
</dbReference>
<organism evidence="7 8">
    <name type="scientific">Coilia grayii</name>
    <name type="common">Gray's grenadier anchovy</name>
    <dbReference type="NCBI Taxonomy" id="363190"/>
    <lineage>
        <taxon>Eukaryota</taxon>
        <taxon>Metazoa</taxon>
        <taxon>Chordata</taxon>
        <taxon>Craniata</taxon>
        <taxon>Vertebrata</taxon>
        <taxon>Euteleostomi</taxon>
        <taxon>Actinopterygii</taxon>
        <taxon>Neopterygii</taxon>
        <taxon>Teleostei</taxon>
        <taxon>Clupei</taxon>
        <taxon>Clupeiformes</taxon>
        <taxon>Clupeoidei</taxon>
        <taxon>Engraulidae</taxon>
        <taxon>Coilinae</taxon>
        <taxon>Coilia</taxon>
    </lineage>
</organism>
<dbReference type="FunFam" id="2.60.40.1930:FF:000006">
    <property type="entry name" value="Complement C3"/>
    <property type="match status" value="1"/>
</dbReference>
<dbReference type="InterPro" id="IPR001599">
    <property type="entry name" value="Macroglobln_a2"/>
</dbReference>
<proteinExistence type="predicted"/>
<dbReference type="Gene3D" id="2.60.40.1940">
    <property type="match status" value="1"/>
</dbReference>
<dbReference type="FunFam" id="2.20.130.20:FF:000001">
    <property type="entry name" value="Complement C3"/>
    <property type="match status" value="1"/>
</dbReference>
<dbReference type="PANTHER" id="PTHR11412">
    <property type="entry name" value="MACROGLOBULIN / COMPLEMENT"/>
    <property type="match status" value="1"/>
</dbReference>
<dbReference type="PANTHER" id="PTHR11412:SF81">
    <property type="entry name" value="COMPLEMENT C3"/>
    <property type="match status" value="1"/>
</dbReference>
<dbReference type="Pfam" id="PF17790">
    <property type="entry name" value="MG1"/>
    <property type="match status" value="1"/>
</dbReference>
<feature type="domain" description="NTR" evidence="6">
    <location>
        <begin position="1534"/>
        <end position="1676"/>
    </location>
</feature>
<comment type="subcellular location">
    <subcellularLocation>
        <location evidence="1">Secreted</location>
    </subcellularLocation>
</comment>
<dbReference type="SMART" id="SM01419">
    <property type="entry name" value="Thiol-ester_cl"/>
    <property type="match status" value="1"/>
</dbReference>
<dbReference type="SUPFAM" id="SSF48239">
    <property type="entry name" value="Terpenoid cyclases/Protein prenyltransferases"/>
    <property type="match status" value="1"/>
</dbReference>
<dbReference type="SUPFAM" id="SSF50242">
    <property type="entry name" value="TIMP-like"/>
    <property type="match status" value="1"/>
</dbReference>
<dbReference type="PROSITE" id="PS00477">
    <property type="entry name" value="ALPHA_2_MACROGLOBULIN"/>
    <property type="match status" value="1"/>
</dbReference>
<dbReference type="FunFam" id="2.60.40.10:FF:000155">
    <property type="entry name" value="complement C3 isoform X1"/>
    <property type="match status" value="1"/>
</dbReference>
<keyword evidence="5" id="KW-0472">Membrane</keyword>
<dbReference type="FunFam" id="6.20.50.160:FF:000003">
    <property type="entry name" value="Complement C3"/>
    <property type="match status" value="1"/>
</dbReference>
<dbReference type="SMART" id="SM01361">
    <property type="entry name" value="A2M_recep"/>
    <property type="match status" value="1"/>
</dbReference>
<dbReference type="InterPro" id="IPR001134">
    <property type="entry name" value="Netrin_domain"/>
</dbReference>
<accession>A0ABD1JI24</accession>
<dbReference type="Gene3D" id="2.60.120.1540">
    <property type="match status" value="1"/>
</dbReference>
<dbReference type="InterPro" id="IPR048848">
    <property type="entry name" value="C3_CUB2"/>
</dbReference>
<evidence type="ECO:0000256" key="2">
    <source>
        <dbReference type="ARBA" id="ARBA00022525"/>
    </source>
</evidence>
<dbReference type="InterPro" id="IPR008993">
    <property type="entry name" value="TIMP-like_OB-fold"/>
</dbReference>
<dbReference type="SMART" id="SM01360">
    <property type="entry name" value="A2M"/>
    <property type="match status" value="1"/>
</dbReference>
<dbReference type="Pfam" id="PF17789">
    <property type="entry name" value="MG4"/>
    <property type="match status" value="1"/>
</dbReference>
<dbReference type="InterPro" id="IPR041425">
    <property type="entry name" value="C3/4/5_MG1"/>
</dbReference>
<dbReference type="CDD" id="cd02896">
    <property type="entry name" value="complement_C3_C4_C5"/>
    <property type="match status" value="1"/>
</dbReference>
<dbReference type="Pfam" id="PF21308">
    <property type="entry name" value="C3_CUB2"/>
    <property type="match status" value="1"/>
</dbReference>
<comment type="caution">
    <text evidence="7">The sequence shown here is derived from an EMBL/GenBank/DDBJ whole genome shotgun (WGS) entry which is preliminary data.</text>
</comment>
<dbReference type="FunFam" id="2.40.50.120:FF:000013">
    <property type="entry name" value="Complement C3"/>
    <property type="match status" value="1"/>
</dbReference>
<keyword evidence="8" id="KW-1185">Reference proteome</keyword>
<dbReference type="SMART" id="SM00643">
    <property type="entry name" value="C345C"/>
    <property type="match status" value="1"/>
</dbReference>
<dbReference type="EMBL" id="JBHFQA010000015">
    <property type="protein sequence ID" value="KAL2086305.1"/>
    <property type="molecule type" value="Genomic_DNA"/>
</dbReference>
<dbReference type="Gene3D" id="2.60.40.10">
    <property type="entry name" value="Immunoglobulins"/>
    <property type="match status" value="2"/>
</dbReference>
<keyword evidence="5" id="KW-1133">Transmembrane helix</keyword>
<reference evidence="7 8" key="1">
    <citation type="submission" date="2024-09" db="EMBL/GenBank/DDBJ databases">
        <title>A chromosome-level genome assembly of Gray's grenadier anchovy, Coilia grayii.</title>
        <authorList>
            <person name="Fu Z."/>
        </authorList>
    </citation>
    <scope>NUCLEOTIDE SEQUENCE [LARGE SCALE GENOMIC DNA]</scope>
    <source>
        <strain evidence="7">G4</strain>
        <tissue evidence="7">Muscle</tissue>
    </source>
</reference>